<keyword evidence="5 11" id="KW-0378">Hydrolase</keyword>
<comment type="caution">
    <text evidence="11">The sequence shown here is derived from an EMBL/GenBank/DDBJ whole genome shotgun (WGS) entry which is preliminary data.</text>
</comment>
<protein>
    <recommendedName>
        <fullName evidence="3">beta-glucosidase</fullName>
        <ecNumber evidence="3">3.2.1.21</ecNumber>
    </recommendedName>
</protein>
<feature type="domain" description="Glycoside hydrolase family 3 N-terminal" evidence="9">
    <location>
        <begin position="61"/>
        <end position="376"/>
    </location>
</feature>
<dbReference type="PANTHER" id="PTHR30620:SF16">
    <property type="entry name" value="LYSOSOMAL BETA GLUCOSIDASE"/>
    <property type="match status" value="1"/>
</dbReference>
<dbReference type="GO" id="GO:0016798">
    <property type="term" value="F:hydrolase activity, acting on glycosyl bonds"/>
    <property type="evidence" value="ECO:0007669"/>
    <property type="project" value="UniProtKB-KW"/>
</dbReference>
<dbReference type="Proteomes" id="UP001595923">
    <property type="component" value="Unassembled WGS sequence"/>
</dbReference>
<evidence type="ECO:0000313" key="11">
    <source>
        <dbReference type="EMBL" id="MFC4563352.1"/>
    </source>
</evidence>
<dbReference type="PRINTS" id="PR00133">
    <property type="entry name" value="GLHYDRLASE3"/>
</dbReference>
<evidence type="ECO:0000313" key="12">
    <source>
        <dbReference type="Proteomes" id="UP001595923"/>
    </source>
</evidence>
<keyword evidence="12" id="KW-1185">Reference proteome</keyword>
<feature type="region of interest" description="Disordered" evidence="7">
    <location>
        <begin position="592"/>
        <end position="637"/>
    </location>
</feature>
<dbReference type="EMBL" id="JBHSFQ010000014">
    <property type="protein sequence ID" value="MFC4563352.1"/>
    <property type="molecule type" value="Genomic_DNA"/>
</dbReference>
<dbReference type="Gene3D" id="3.20.20.300">
    <property type="entry name" value="Glycoside hydrolase, family 3, N-terminal domain"/>
    <property type="match status" value="1"/>
</dbReference>
<dbReference type="InterPro" id="IPR051915">
    <property type="entry name" value="Cellulose_Degrad_GH3"/>
</dbReference>
<evidence type="ECO:0000256" key="8">
    <source>
        <dbReference type="SAM" id="SignalP"/>
    </source>
</evidence>
<dbReference type="InterPro" id="IPR017853">
    <property type="entry name" value="GH"/>
</dbReference>
<dbReference type="Pfam" id="PF00933">
    <property type="entry name" value="Glyco_hydro_3"/>
    <property type="match status" value="1"/>
</dbReference>
<keyword evidence="6 11" id="KW-0326">Glycosidase</keyword>
<proteinExistence type="inferred from homology"/>
<evidence type="ECO:0000259" key="9">
    <source>
        <dbReference type="Pfam" id="PF00933"/>
    </source>
</evidence>
<evidence type="ECO:0000256" key="7">
    <source>
        <dbReference type="SAM" id="MobiDB-lite"/>
    </source>
</evidence>
<feature type="chain" id="PRO_5045102297" description="beta-glucosidase" evidence="8">
    <location>
        <begin position="35"/>
        <end position="637"/>
    </location>
</feature>
<evidence type="ECO:0000259" key="10">
    <source>
        <dbReference type="Pfam" id="PF01915"/>
    </source>
</evidence>
<evidence type="ECO:0000256" key="4">
    <source>
        <dbReference type="ARBA" id="ARBA00022729"/>
    </source>
</evidence>
<dbReference type="Gene3D" id="3.40.50.1700">
    <property type="entry name" value="Glycoside hydrolase family 3 C-terminal domain"/>
    <property type="match status" value="1"/>
</dbReference>
<dbReference type="Pfam" id="PF01915">
    <property type="entry name" value="Glyco_hydro_3_C"/>
    <property type="match status" value="1"/>
</dbReference>
<feature type="signal peptide" evidence="8">
    <location>
        <begin position="1"/>
        <end position="34"/>
    </location>
</feature>
<dbReference type="SUPFAM" id="SSF51445">
    <property type="entry name" value="(Trans)glycosidases"/>
    <property type="match status" value="1"/>
</dbReference>
<dbReference type="PANTHER" id="PTHR30620">
    <property type="entry name" value="PERIPLASMIC BETA-GLUCOSIDASE-RELATED"/>
    <property type="match status" value="1"/>
</dbReference>
<dbReference type="InterPro" id="IPR036962">
    <property type="entry name" value="Glyco_hydro_3_N_sf"/>
</dbReference>
<evidence type="ECO:0000256" key="6">
    <source>
        <dbReference type="ARBA" id="ARBA00023295"/>
    </source>
</evidence>
<gene>
    <name evidence="11" type="ORF">ACFO4E_15925</name>
</gene>
<dbReference type="InterPro" id="IPR002772">
    <property type="entry name" value="Glyco_hydro_3_C"/>
</dbReference>
<evidence type="ECO:0000256" key="3">
    <source>
        <dbReference type="ARBA" id="ARBA00012744"/>
    </source>
</evidence>
<sequence length="637" mass="67749">MPPSSSVLRYRRTTPMAAAGAAALLVLGSTPVHAEEAAPIYRDSLRAVDERVDDLMSRMSLNDKIGQMVQIERGAADAGAVGDHRLGAVLSAGGSTPDTNSPEAWADMYDGYQRAAVETPLGIPILYGVDAVHGHNNVRGATIFPHNIGLGAAGDPELVRRVAEATGVEIAATGIDWTFAPCVCVARDDRWGRTYESFGETPDLPSQLTSAVTGFQGETLGDSPTSVLATAKHYLGDGATEEGRDRGDAVVDEEELRAVHLPPFRAAVERGVGSVMISYSSWNGTKAHADRYLITDVLKEELGFTGIVVSDYDGVGRISGNRDFTPEEVRTGVNAGIDMIMLSKNHARFISDLRVEVEAGRVPRERVDDAVRRILTKKFELGLFEAPYADRDLLAQVGGDAHRELAREAVRASQVLLENDGVLPLAPEGGKVMVAGKNADDIGNQSGGWTISWQGSSGETTDGTTILDGIREVAQGTEIVHDREGRGIDDSFRAAIAVVGETPYAEYEGDRPDGLVLDDEDRATLTRLADSGVPVVVVMVSGRPLEIADEVGDWNGLVAAWLPGSEGAGVADVLFGRSAPTGRLPVTWMRTSDQQPINEGDGQEGLYPYGAGLSYDGAERPATEEAGEVPSPLPAQR</sequence>
<dbReference type="InterPro" id="IPR036881">
    <property type="entry name" value="Glyco_hydro_3_C_sf"/>
</dbReference>
<organism evidence="11 12">
    <name type="scientific">Nocardiopsis mangrovi</name>
    <dbReference type="NCBI Taxonomy" id="1179818"/>
    <lineage>
        <taxon>Bacteria</taxon>
        <taxon>Bacillati</taxon>
        <taxon>Actinomycetota</taxon>
        <taxon>Actinomycetes</taxon>
        <taxon>Streptosporangiales</taxon>
        <taxon>Nocardiopsidaceae</taxon>
        <taxon>Nocardiopsis</taxon>
    </lineage>
</organism>
<reference evidence="12" key="1">
    <citation type="journal article" date="2019" name="Int. J. Syst. Evol. Microbiol.">
        <title>The Global Catalogue of Microorganisms (GCM) 10K type strain sequencing project: providing services to taxonomists for standard genome sequencing and annotation.</title>
        <authorList>
            <consortium name="The Broad Institute Genomics Platform"/>
            <consortium name="The Broad Institute Genome Sequencing Center for Infectious Disease"/>
            <person name="Wu L."/>
            <person name="Ma J."/>
        </authorList>
    </citation>
    <scope>NUCLEOTIDE SEQUENCE [LARGE SCALE GENOMIC DNA]</scope>
    <source>
        <strain evidence="12">XZYJ18</strain>
    </source>
</reference>
<dbReference type="SUPFAM" id="SSF52279">
    <property type="entry name" value="Beta-D-glucan exohydrolase, C-terminal domain"/>
    <property type="match status" value="1"/>
</dbReference>
<dbReference type="EC" id="3.2.1.21" evidence="3"/>
<dbReference type="InterPro" id="IPR001764">
    <property type="entry name" value="Glyco_hydro_3_N"/>
</dbReference>
<evidence type="ECO:0000256" key="2">
    <source>
        <dbReference type="ARBA" id="ARBA00005336"/>
    </source>
</evidence>
<evidence type="ECO:0000256" key="1">
    <source>
        <dbReference type="ARBA" id="ARBA00000448"/>
    </source>
</evidence>
<accession>A0ABV9DY17</accession>
<keyword evidence="4 8" id="KW-0732">Signal</keyword>
<comment type="similarity">
    <text evidence="2">Belongs to the glycosyl hydrolase 3 family.</text>
</comment>
<evidence type="ECO:0000256" key="5">
    <source>
        <dbReference type="ARBA" id="ARBA00022801"/>
    </source>
</evidence>
<name>A0ABV9DY17_9ACTN</name>
<dbReference type="RefSeq" id="WP_378575489.1">
    <property type="nucleotide sequence ID" value="NZ_JBHSFQ010000014.1"/>
</dbReference>
<feature type="domain" description="Glycoside hydrolase family 3 C-terminal" evidence="10">
    <location>
        <begin position="415"/>
        <end position="615"/>
    </location>
</feature>
<comment type="catalytic activity">
    <reaction evidence="1">
        <text>Hydrolysis of terminal, non-reducing beta-D-glucosyl residues with release of beta-D-glucose.</text>
        <dbReference type="EC" id="3.2.1.21"/>
    </reaction>
</comment>